<comment type="caution">
    <text evidence="3">The sequence shown here is derived from an EMBL/GenBank/DDBJ whole genome shotgun (WGS) entry which is preliminary data.</text>
</comment>
<dbReference type="Pfam" id="PF13968">
    <property type="entry name" value="DUF4220"/>
    <property type="match status" value="2"/>
</dbReference>
<dbReference type="Proteomes" id="UP000631114">
    <property type="component" value="Unassembled WGS sequence"/>
</dbReference>
<feature type="transmembrane region" description="Helical" evidence="1">
    <location>
        <begin position="106"/>
        <end position="124"/>
    </location>
</feature>
<keyword evidence="1" id="KW-0472">Membrane</keyword>
<gene>
    <name evidence="3" type="ORF">IFM89_032704</name>
</gene>
<evidence type="ECO:0000313" key="4">
    <source>
        <dbReference type="Proteomes" id="UP000631114"/>
    </source>
</evidence>
<keyword evidence="4" id="KW-1185">Reference proteome</keyword>
<dbReference type="Pfam" id="PF04578">
    <property type="entry name" value="DUF594"/>
    <property type="match status" value="1"/>
</dbReference>
<evidence type="ECO:0000259" key="2">
    <source>
        <dbReference type="Pfam" id="PF13968"/>
    </source>
</evidence>
<evidence type="ECO:0000313" key="3">
    <source>
        <dbReference type="EMBL" id="KAF9616854.1"/>
    </source>
</evidence>
<feature type="transmembrane region" description="Helical" evidence="1">
    <location>
        <begin position="6"/>
        <end position="28"/>
    </location>
</feature>
<dbReference type="EMBL" id="JADFTS010000003">
    <property type="protein sequence ID" value="KAF9616854.1"/>
    <property type="molecule type" value="Genomic_DNA"/>
</dbReference>
<dbReference type="AlphaFoldDB" id="A0A835M7R8"/>
<name>A0A835M7R8_9MAGN</name>
<proteinExistence type="predicted"/>
<keyword evidence="1" id="KW-1133">Transmembrane helix</keyword>
<dbReference type="PANTHER" id="PTHR31325">
    <property type="entry name" value="OS01G0798800 PROTEIN-RELATED"/>
    <property type="match status" value="1"/>
</dbReference>
<feature type="transmembrane region" description="Helical" evidence="1">
    <location>
        <begin position="79"/>
        <end position="99"/>
    </location>
</feature>
<reference evidence="3 4" key="1">
    <citation type="submission" date="2020-10" db="EMBL/GenBank/DDBJ databases">
        <title>The Coptis chinensis genome and diversification of protoberbering-type alkaloids.</title>
        <authorList>
            <person name="Wang B."/>
            <person name="Shu S."/>
            <person name="Song C."/>
            <person name="Liu Y."/>
        </authorList>
    </citation>
    <scope>NUCLEOTIDE SEQUENCE [LARGE SCALE GENOMIC DNA]</scope>
    <source>
        <strain evidence="3">HL-2020</strain>
        <tissue evidence="3">Leaf</tissue>
    </source>
</reference>
<dbReference type="OrthoDB" id="1689146at2759"/>
<dbReference type="InterPro" id="IPR025315">
    <property type="entry name" value="DUF4220"/>
</dbReference>
<organism evidence="3 4">
    <name type="scientific">Coptis chinensis</name>
    <dbReference type="NCBI Taxonomy" id="261450"/>
    <lineage>
        <taxon>Eukaryota</taxon>
        <taxon>Viridiplantae</taxon>
        <taxon>Streptophyta</taxon>
        <taxon>Embryophyta</taxon>
        <taxon>Tracheophyta</taxon>
        <taxon>Spermatophyta</taxon>
        <taxon>Magnoliopsida</taxon>
        <taxon>Ranunculales</taxon>
        <taxon>Ranunculaceae</taxon>
        <taxon>Coptidoideae</taxon>
        <taxon>Coptis</taxon>
    </lineage>
</organism>
<feature type="transmembrane region" description="Helical" evidence="1">
    <location>
        <begin position="130"/>
        <end position="148"/>
    </location>
</feature>
<sequence length="611" mass="70673">MIWGEWSIRLFILLSLFSQIVLVLLAPLRKKKQQNRIARFIWLVYLLADWVAIFTLGLLSNNQNDDSSGLNGRDDLLALWAPFLLLHLGGPDTITAFALEDNELWLRHLIGLIYQLIPAGYVFIRSFPTNTLLVPTIFIFPVGIVKYVERTLSLYGASFDALNTECMNPMRGSGLKIFRFGQDFVDVNGQGWEDQVTSTKILQEVFLMWSANDAFKVIEIELSFLYEMLYTKAVVVHSRVGYVFRFICFIFITIALCDFFFLKKHKFHESDIKITYTLLIGAVSLEATGLFNLIFSDWSVIHLTNSQSGVASFIVKYHKLLFDGPRWSESVSQLNLISFCLNKRPVWLEKMVVCLHIKSMLDEFHHKSCKRVTEKLRIRIYEELRAKAESSDLLEDLKNLVPCRGQWVIKNSADYCQVLNWSVEVEFVDSILIWHIATEIIYQITIKDVAKMTTDDHRNANGNERKTSKLLSDYVFYLMVMQPNTMPSMGRWMVKYQETCQDVEAYFCPDKFETRQTLEERCETLVSEVEPLAHGNNSMFWKAVQLAKELNELDISYRWSLMSSVWVEILGYAASHCRGYAHAQQLSKGGELLTFVWLLMAHLGIIRDYVE</sequence>
<evidence type="ECO:0000256" key="1">
    <source>
        <dbReference type="SAM" id="Phobius"/>
    </source>
</evidence>
<protein>
    <recommendedName>
        <fullName evidence="2">DUF4220 domain-containing protein</fullName>
    </recommendedName>
</protein>
<keyword evidence="1" id="KW-0812">Transmembrane</keyword>
<dbReference type="InterPro" id="IPR007658">
    <property type="entry name" value="DUF594"/>
</dbReference>
<accession>A0A835M7R8</accession>
<feature type="domain" description="DUF4220" evidence="2">
    <location>
        <begin position="182"/>
        <end position="339"/>
    </location>
</feature>
<feature type="domain" description="DUF4220" evidence="2">
    <location>
        <begin position="42"/>
        <end position="163"/>
    </location>
</feature>
<feature type="transmembrane region" description="Helical" evidence="1">
    <location>
        <begin position="242"/>
        <end position="262"/>
    </location>
</feature>
<feature type="transmembrane region" description="Helical" evidence="1">
    <location>
        <begin position="40"/>
        <end position="59"/>
    </location>
</feature>